<gene>
    <name evidence="2" type="ORF">GCM10007859_23040</name>
</gene>
<proteinExistence type="predicted"/>
<comment type="caution">
    <text evidence="2">The sequence shown here is derived from an EMBL/GenBank/DDBJ whole genome shotgun (WGS) entry which is preliminary data.</text>
</comment>
<evidence type="ECO:0000256" key="1">
    <source>
        <dbReference type="SAM" id="SignalP"/>
    </source>
</evidence>
<evidence type="ECO:0000313" key="3">
    <source>
        <dbReference type="Proteomes" id="UP001156921"/>
    </source>
</evidence>
<dbReference type="Gene3D" id="3.30.530.20">
    <property type="match status" value="1"/>
</dbReference>
<feature type="chain" id="PRO_5047479953" evidence="1">
    <location>
        <begin position="21"/>
        <end position="177"/>
    </location>
</feature>
<sequence length="177" mass="18646">MSRTLLAAAVLALFAGPASAEVVARTADSFTLRYAVGAEIAPGDIPGALTDLPKWWDSAHTYSGSAANLSLDLTPGGCWCEKLADGTDFDHGRTVSVEAERMVFHAPFGPMRGKTSRADLTVTWPAANRGWTPTWTMVVEGPGIGAMADAIDAVMGAGYQRWLHYLEYGESPDGAGG</sequence>
<reference evidence="3" key="1">
    <citation type="journal article" date="2019" name="Int. J. Syst. Evol. Microbiol.">
        <title>The Global Catalogue of Microorganisms (GCM) 10K type strain sequencing project: providing services to taxonomists for standard genome sequencing and annotation.</title>
        <authorList>
            <consortium name="The Broad Institute Genomics Platform"/>
            <consortium name="The Broad Institute Genome Sequencing Center for Infectious Disease"/>
            <person name="Wu L."/>
            <person name="Ma J."/>
        </authorList>
    </citation>
    <scope>NUCLEOTIDE SEQUENCE [LARGE SCALE GENOMIC DNA]</scope>
    <source>
        <strain evidence="3">NBRC 110107</strain>
    </source>
</reference>
<accession>A0ABQ6BLX8</accession>
<evidence type="ECO:0000313" key="2">
    <source>
        <dbReference type="EMBL" id="GLS02281.1"/>
    </source>
</evidence>
<keyword evidence="1" id="KW-0732">Signal</keyword>
<keyword evidence="3" id="KW-1185">Reference proteome</keyword>
<dbReference type="Proteomes" id="UP001156921">
    <property type="component" value="Unassembled WGS sequence"/>
</dbReference>
<protein>
    <submittedName>
        <fullName evidence="2">ATPase</fullName>
    </submittedName>
</protein>
<organism evidence="2 3">
    <name type="scientific">Brevundimonas denitrificans</name>
    <dbReference type="NCBI Taxonomy" id="1443434"/>
    <lineage>
        <taxon>Bacteria</taxon>
        <taxon>Pseudomonadati</taxon>
        <taxon>Pseudomonadota</taxon>
        <taxon>Alphaproteobacteria</taxon>
        <taxon>Caulobacterales</taxon>
        <taxon>Caulobacteraceae</taxon>
        <taxon>Brevundimonas</taxon>
    </lineage>
</organism>
<feature type="signal peptide" evidence="1">
    <location>
        <begin position="1"/>
        <end position="20"/>
    </location>
</feature>
<dbReference type="InterPro" id="IPR023393">
    <property type="entry name" value="START-like_dom_sf"/>
</dbReference>
<dbReference type="RefSeq" id="WP_284223162.1">
    <property type="nucleotide sequence ID" value="NZ_BSOY01000060.1"/>
</dbReference>
<name>A0ABQ6BLX8_9CAUL</name>
<dbReference type="EMBL" id="BSOY01000060">
    <property type="protein sequence ID" value="GLS02281.1"/>
    <property type="molecule type" value="Genomic_DNA"/>
</dbReference>